<dbReference type="InterPro" id="IPR000531">
    <property type="entry name" value="Beta-barrel_TonB"/>
</dbReference>
<evidence type="ECO:0000256" key="8">
    <source>
        <dbReference type="PROSITE-ProRule" id="PRU01360"/>
    </source>
</evidence>
<evidence type="ECO:0000256" key="7">
    <source>
        <dbReference type="ARBA" id="ARBA00023237"/>
    </source>
</evidence>
<dbReference type="GO" id="GO:0044718">
    <property type="term" value="P:siderophore transmembrane transport"/>
    <property type="evidence" value="ECO:0007669"/>
    <property type="project" value="TreeGrafter"/>
</dbReference>
<dbReference type="PANTHER" id="PTHR30069">
    <property type="entry name" value="TONB-DEPENDENT OUTER MEMBRANE RECEPTOR"/>
    <property type="match status" value="1"/>
</dbReference>
<evidence type="ECO:0000259" key="11">
    <source>
        <dbReference type="Pfam" id="PF07715"/>
    </source>
</evidence>
<evidence type="ECO:0000256" key="6">
    <source>
        <dbReference type="ARBA" id="ARBA00023136"/>
    </source>
</evidence>
<dbReference type="Pfam" id="PF00593">
    <property type="entry name" value="TonB_dep_Rec_b-barrel"/>
    <property type="match status" value="1"/>
</dbReference>
<evidence type="ECO:0000313" key="12">
    <source>
        <dbReference type="EMBL" id="ASP37489.1"/>
    </source>
</evidence>
<evidence type="ECO:0000256" key="4">
    <source>
        <dbReference type="ARBA" id="ARBA00022692"/>
    </source>
</evidence>
<evidence type="ECO:0000256" key="2">
    <source>
        <dbReference type="ARBA" id="ARBA00022448"/>
    </source>
</evidence>
<keyword evidence="5 9" id="KW-0798">TonB box</keyword>
<keyword evidence="6 8" id="KW-0472">Membrane</keyword>
<comment type="subcellular location">
    <subcellularLocation>
        <location evidence="1 8">Cell outer membrane</location>
        <topology evidence="1 8">Multi-pass membrane protein</topology>
    </subcellularLocation>
</comment>
<evidence type="ECO:0008006" key="14">
    <source>
        <dbReference type="Google" id="ProtNLM"/>
    </source>
</evidence>
<dbReference type="PROSITE" id="PS52016">
    <property type="entry name" value="TONB_DEPENDENT_REC_3"/>
    <property type="match status" value="1"/>
</dbReference>
<reference evidence="12 13" key="1">
    <citation type="submission" date="2017-07" db="EMBL/GenBank/DDBJ databases">
        <title>Annotated genome sequence of Bacterioplanes sanyensis isolated from Red Sea.</title>
        <authorList>
            <person name="Rehman Z.U."/>
        </authorList>
    </citation>
    <scope>NUCLEOTIDE SEQUENCE [LARGE SCALE GENOMIC DNA]</scope>
    <source>
        <strain evidence="12 13">NV9</strain>
    </source>
</reference>
<dbReference type="InterPro" id="IPR012910">
    <property type="entry name" value="Plug_dom"/>
</dbReference>
<dbReference type="EMBL" id="CP022530">
    <property type="protein sequence ID" value="ASP37489.1"/>
    <property type="molecule type" value="Genomic_DNA"/>
</dbReference>
<dbReference type="OrthoDB" id="9795928at2"/>
<evidence type="ECO:0000256" key="1">
    <source>
        <dbReference type="ARBA" id="ARBA00004571"/>
    </source>
</evidence>
<keyword evidence="7 8" id="KW-0998">Cell outer membrane</keyword>
<dbReference type="GO" id="GO:0015344">
    <property type="term" value="F:siderophore uptake transmembrane transporter activity"/>
    <property type="evidence" value="ECO:0007669"/>
    <property type="project" value="TreeGrafter"/>
</dbReference>
<dbReference type="InterPro" id="IPR039426">
    <property type="entry name" value="TonB-dep_rcpt-like"/>
</dbReference>
<dbReference type="Pfam" id="PF07715">
    <property type="entry name" value="Plug"/>
    <property type="match status" value="1"/>
</dbReference>
<dbReference type="InterPro" id="IPR037066">
    <property type="entry name" value="Plug_dom_sf"/>
</dbReference>
<comment type="similarity">
    <text evidence="8 9">Belongs to the TonB-dependent receptor family.</text>
</comment>
<keyword evidence="13" id="KW-1185">Reference proteome</keyword>
<gene>
    <name evidence="12" type="ORF">CHH28_01835</name>
</gene>
<protein>
    <recommendedName>
        <fullName evidence="14">TonB-dependent receptor</fullName>
    </recommendedName>
</protein>
<dbReference type="GO" id="GO:0009279">
    <property type="term" value="C:cell outer membrane"/>
    <property type="evidence" value="ECO:0007669"/>
    <property type="project" value="UniProtKB-SubCell"/>
</dbReference>
<sequence length="701" mass="77982">MALEEACGGPLLSYNIPAFVKHSQESVNMMRLPLWASALALTTTSHAVDLEEVVVIGDSMSRSDRAQPVLMLDQKALDESRQQTLGEALSNLPGVSNASFGPGVGRPMIRGQGASRVKLLVNGQDTKDVSAMSADHAPMADLSSADSIEVIQGPAALRYGGGAIGGVVRVDNGRIAKHASDKQRLQLSSTLSSNDKGRAASARFNSGNDHWQLQLDGMRRRSDDYQAQGTVENSDTDGHELGAGLTYVWQAGRYLGVSIAETRYDYAVPNEDDESVRVRPLQHDYQLQAGGWTEAAWVSEWLLQLSHQDYRHDEVMGSRVEGLFEKNSWQAQAEIGHQALLGWQGNIGLQSSQQALELCHDHTGCAGIPDFSSAAWDGEQGDDFFSRRGIDFSHATPMPATTTRDLALYWVAQRDWQHGTLELGLRQEQRTIDADEDPIDPGYRRDRSYYDERQFSPHALSAAATWQLSDVQRLAISVARTQRAPDAEEMLWNGDHHATFSFQLDNGDLDVETAHSIDVNWLYSDHQQQLRLAAYWYQYNDYIYNQRLSVTDPFHGNAVYRHQQDDARFRGFEASWQRQLSDHLELLASADAVRAQFTDGNNLPRIPAATADVGLSWSQHNWQLQGKVKHTLAQRHTAVAESESDAYSQLNISFSQQLGQFSYQLGGYNLTDASGELHSSYLKEYAPLPGRQFRLSMQLAI</sequence>
<organism evidence="12 13">
    <name type="scientific">Bacterioplanes sanyensis</name>
    <dbReference type="NCBI Taxonomy" id="1249553"/>
    <lineage>
        <taxon>Bacteria</taxon>
        <taxon>Pseudomonadati</taxon>
        <taxon>Pseudomonadota</taxon>
        <taxon>Gammaproteobacteria</taxon>
        <taxon>Oceanospirillales</taxon>
        <taxon>Oceanospirillaceae</taxon>
        <taxon>Bacterioplanes</taxon>
    </lineage>
</organism>
<dbReference type="InterPro" id="IPR036942">
    <property type="entry name" value="Beta-barrel_TonB_sf"/>
</dbReference>
<feature type="domain" description="TonB-dependent receptor plug" evidence="11">
    <location>
        <begin position="64"/>
        <end position="167"/>
    </location>
</feature>
<keyword evidence="2 8" id="KW-0813">Transport</keyword>
<dbReference type="PANTHER" id="PTHR30069:SF40">
    <property type="entry name" value="TONB-DEPENDENT RECEPTOR NMB0964-RELATED"/>
    <property type="match status" value="1"/>
</dbReference>
<dbReference type="KEGG" id="bsan:CHH28_01835"/>
<evidence type="ECO:0000259" key="10">
    <source>
        <dbReference type="Pfam" id="PF00593"/>
    </source>
</evidence>
<keyword evidence="3 8" id="KW-1134">Transmembrane beta strand</keyword>
<accession>A0A222FFF5</accession>
<evidence type="ECO:0000313" key="13">
    <source>
        <dbReference type="Proteomes" id="UP000202440"/>
    </source>
</evidence>
<dbReference type="Gene3D" id="2.170.130.10">
    <property type="entry name" value="TonB-dependent receptor, plug domain"/>
    <property type="match status" value="1"/>
</dbReference>
<keyword evidence="4 8" id="KW-0812">Transmembrane</keyword>
<evidence type="ECO:0000256" key="3">
    <source>
        <dbReference type="ARBA" id="ARBA00022452"/>
    </source>
</evidence>
<feature type="domain" description="TonB-dependent receptor-like beta-barrel" evidence="10">
    <location>
        <begin position="190"/>
        <end position="670"/>
    </location>
</feature>
<dbReference type="Gene3D" id="2.40.170.20">
    <property type="entry name" value="TonB-dependent receptor, beta-barrel domain"/>
    <property type="match status" value="1"/>
</dbReference>
<evidence type="ECO:0000256" key="5">
    <source>
        <dbReference type="ARBA" id="ARBA00023077"/>
    </source>
</evidence>
<name>A0A222FFF5_9GAMM</name>
<dbReference type="Proteomes" id="UP000202440">
    <property type="component" value="Chromosome"/>
</dbReference>
<dbReference type="SUPFAM" id="SSF56935">
    <property type="entry name" value="Porins"/>
    <property type="match status" value="1"/>
</dbReference>
<proteinExistence type="inferred from homology"/>
<dbReference type="AlphaFoldDB" id="A0A222FFF5"/>
<evidence type="ECO:0000256" key="9">
    <source>
        <dbReference type="RuleBase" id="RU003357"/>
    </source>
</evidence>